<dbReference type="OrthoDB" id="9179784at2"/>
<name>A0A3N6UKK5_9GAMM</name>
<dbReference type="InterPro" id="IPR006852">
    <property type="entry name" value="TOD1_MUCI70"/>
</dbReference>
<dbReference type="Proteomes" id="UP000279457">
    <property type="component" value="Unassembled WGS sequence"/>
</dbReference>
<evidence type="ECO:0000259" key="1">
    <source>
        <dbReference type="Pfam" id="PF04765"/>
    </source>
</evidence>
<organism evidence="2 3">
    <name type="scientific">Erwinia psidii</name>
    <dbReference type="NCBI Taxonomy" id="69224"/>
    <lineage>
        <taxon>Bacteria</taxon>
        <taxon>Pseudomonadati</taxon>
        <taxon>Pseudomonadota</taxon>
        <taxon>Gammaproteobacteria</taxon>
        <taxon>Enterobacterales</taxon>
        <taxon>Erwiniaceae</taxon>
        <taxon>Erwinia</taxon>
    </lineage>
</organism>
<dbReference type="PANTHER" id="PTHR12956">
    <property type="entry name" value="ALKALINE CERAMIDASE-RELATED"/>
    <property type="match status" value="1"/>
</dbReference>
<dbReference type="Pfam" id="PF04765">
    <property type="entry name" value="TOD1_MUCI70"/>
    <property type="match status" value="1"/>
</dbReference>
<reference evidence="2 3" key="1">
    <citation type="submission" date="2018-10" db="EMBL/GenBank/DDBJ databases">
        <title>Draft genome sequence for the type isolate of Erwinia psidii, agent causal of bacterial blight in guava (Psidium guajava) and wilt and die-back of Eucalyptus spp.</title>
        <authorList>
            <person name="Hermenegildo P.S."/>
            <person name="Santos S.A."/>
            <person name="Guimaraes L.M.S."/>
            <person name="Vidigal P.M.P."/>
            <person name="Pereira I.C."/>
            <person name="Badel J.L."/>
            <person name="Alfenas-Zerbini P."/>
            <person name="Ferreira M.A.S.V."/>
            <person name="Alfenas A.C."/>
        </authorList>
    </citation>
    <scope>NUCLEOTIDE SEQUENCE [LARGE SCALE GENOMIC DNA]</scope>
    <source>
        <strain evidence="2 3">IBSBF 435</strain>
    </source>
</reference>
<proteinExistence type="predicted"/>
<gene>
    <name evidence="2" type="ORF">EB241_20240</name>
</gene>
<dbReference type="EMBL" id="RHHM01000022">
    <property type="protein sequence ID" value="RQM36469.1"/>
    <property type="molecule type" value="Genomic_DNA"/>
</dbReference>
<evidence type="ECO:0000313" key="2">
    <source>
        <dbReference type="EMBL" id="RQM36469.1"/>
    </source>
</evidence>
<accession>A0A3N6UKK5</accession>
<dbReference type="RefSeq" id="WP_124234785.1">
    <property type="nucleotide sequence ID" value="NZ_RHHM01000022.1"/>
</dbReference>
<dbReference type="PANTHER" id="PTHR12956:SF17">
    <property type="entry name" value="OS01G0749100 PROTEIN"/>
    <property type="match status" value="1"/>
</dbReference>
<feature type="domain" description="TOD1/MUCI70 glycosyltransferase-like" evidence="1">
    <location>
        <begin position="48"/>
        <end position="199"/>
    </location>
</feature>
<dbReference type="InterPro" id="IPR048354">
    <property type="entry name" value="TOD1_MUCI70_glycTrfase_dom"/>
</dbReference>
<protein>
    <submittedName>
        <fullName evidence="2">DUF616 domain-containing protein</fullName>
    </submittedName>
</protein>
<keyword evidence="3" id="KW-1185">Reference proteome</keyword>
<sequence>MFNQQNSMCLYTAVTGNYEELNELTPDIAGAGIDKICFTDDPTLTSETWDVRVVKPAFAMDSVRSQRMLKILPHRILAEYRSSLYIDNSISLKQNPVDIINFFCGISDISVPLHSYRDHLYEEFIEVAKSGLDDPARIFEQMNHYQLTHSEMLQAKPYWAGIMIRNHMNSNVINMMETWYQHILRYSRRDQLSLKYAEKESGIKINPVIIDNFTSEYHQWPVINKRDDKKRAWSSGLSGGMDIFEKMQQAKELEKSLDITIHELAGEYAEIKEKYALKKVPAGFIRERYYVLNPDVAAAGMDAAQHYLNFGWREDRKWK</sequence>
<comment type="caution">
    <text evidence="2">The sequence shown here is derived from an EMBL/GenBank/DDBJ whole genome shotgun (WGS) entry which is preliminary data.</text>
</comment>
<dbReference type="AlphaFoldDB" id="A0A3N6UKK5"/>
<evidence type="ECO:0000313" key="3">
    <source>
        <dbReference type="Proteomes" id="UP000279457"/>
    </source>
</evidence>